<keyword evidence="3" id="KW-0863">Zinc-finger</keyword>
<dbReference type="Proteomes" id="UP000475862">
    <property type="component" value="Unassembled WGS sequence"/>
</dbReference>
<dbReference type="InterPro" id="IPR012337">
    <property type="entry name" value="RNaseH-like_sf"/>
</dbReference>
<dbReference type="SUPFAM" id="SSF53098">
    <property type="entry name" value="Ribonuclease H-like"/>
    <property type="match status" value="2"/>
</dbReference>
<evidence type="ECO:0000256" key="4">
    <source>
        <dbReference type="ARBA" id="ARBA00022833"/>
    </source>
</evidence>
<feature type="domain" description="HAT C-terminal dimerisation" evidence="7">
    <location>
        <begin position="316"/>
        <end position="390"/>
    </location>
</feature>
<dbReference type="AlphaFoldDB" id="A0A6G0SW47"/>
<dbReference type="InterPro" id="IPR008906">
    <property type="entry name" value="HATC_C_dom"/>
</dbReference>
<evidence type="ECO:0000256" key="5">
    <source>
        <dbReference type="ARBA" id="ARBA00023242"/>
    </source>
</evidence>
<dbReference type="PANTHER" id="PTHR46481">
    <property type="entry name" value="ZINC FINGER BED DOMAIN-CONTAINING PROTEIN 4"/>
    <property type="match status" value="1"/>
</dbReference>
<organism evidence="8 9">
    <name type="scientific">Aphis glycines</name>
    <name type="common">Soybean aphid</name>
    <dbReference type="NCBI Taxonomy" id="307491"/>
    <lineage>
        <taxon>Eukaryota</taxon>
        <taxon>Metazoa</taxon>
        <taxon>Ecdysozoa</taxon>
        <taxon>Arthropoda</taxon>
        <taxon>Hexapoda</taxon>
        <taxon>Insecta</taxon>
        <taxon>Pterygota</taxon>
        <taxon>Neoptera</taxon>
        <taxon>Paraneoptera</taxon>
        <taxon>Hemiptera</taxon>
        <taxon>Sternorrhyncha</taxon>
        <taxon>Aphidomorpha</taxon>
        <taxon>Aphidoidea</taxon>
        <taxon>Aphididae</taxon>
        <taxon>Aphidini</taxon>
        <taxon>Aphis</taxon>
        <taxon>Aphis</taxon>
    </lineage>
</organism>
<comment type="caution">
    <text evidence="8">The sequence shown here is derived from an EMBL/GenBank/DDBJ whole genome shotgun (WGS) entry which is preliminary data.</text>
</comment>
<evidence type="ECO:0000256" key="3">
    <source>
        <dbReference type="ARBA" id="ARBA00022771"/>
    </source>
</evidence>
<keyword evidence="9" id="KW-1185">Reference proteome</keyword>
<dbReference type="EMBL" id="VYZN01000949">
    <property type="protein sequence ID" value="KAE9522596.1"/>
    <property type="molecule type" value="Genomic_DNA"/>
</dbReference>
<evidence type="ECO:0000313" key="8">
    <source>
        <dbReference type="EMBL" id="KAE9522596.1"/>
    </source>
</evidence>
<feature type="region of interest" description="Disordered" evidence="6">
    <location>
        <begin position="77"/>
        <end position="96"/>
    </location>
</feature>
<comment type="subcellular location">
    <subcellularLocation>
        <location evidence="1">Nucleus</location>
    </subcellularLocation>
</comment>
<dbReference type="GO" id="GO:0046983">
    <property type="term" value="F:protein dimerization activity"/>
    <property type="evidence" value="ECO:0007669"/>
    <property type="project" value="InterPro"/>
</dbReference>
<dbReference type="PANTHER" id="PTHR46481:SF10">
    <property type="entry name" value="ZINC FINGER BED DOMAIN-CONTAINING PROTEIN 39"/>
    <property type="match status" value="1"/>
</dbReference>
<evidence type="ECO:0000256" key="1">
    <source>
        <dbReference type="ARBA" id="ARBA00004123"/>
    </source>
</evidence>
<reference evidence="8 9" key="1">
    <citation type="submission" date="2019-08" db="EMBL/GenBank/DDBJ databases">
        <title>The genome of the soybean aphid Biotype 1, its phylome, world population structure and adaptation to the North American continent.</title>
        <authorList>
            <person name="Giordano R."/>
            <person name="Donthu R.K."/>
            <person name="Hernandez A.G."/>
            <person name="Wright C.L."/>
            <person name="Zimin A.V."/>
        </authorList>
    </citation>
    <scope>NUCLEOTIDE SEQUENCE [LARGE SCALE GENOMIC DNA]</scope>
    <source>
        <tissue evidence="8">Whole aphids</tissue>
    </source>
</reference>
<feature type="compositionally biased region" description="Polar residues" evidence="6">
    <location>
        <begin position="77"/>
        <end position="86"/>
    </location>
</feature>
<keyword evidence="5" id="KW-0539">Nucleus</keyword>
<proteinExistence type="predicted"/>
<dbReference type="Pfam" id="PF05699">
    <property type="entry name" value="Dimer_Tnp_hAT"/>
    <property type="match status" value="1"/>
</dbReference>
<name>A0A6G0SW47_APHGL</name>
<sequence>MLLIFKKKLIKFKNLKCPASAQKNVYIKLNFCFCRKSLLRKNSRFSVTFLRFFPPLLKSIGNFSLLTTQKNLNSQSTTSLNDFDQPSTSSSNINSDSTSNINFISNSRIRRKRQKLNKQNTTSDKLLIPERTEKIHKALSKMIAMNQMPLSFCSSPGFKYFMNVVDPNYKPCSAESVKNRLKLLTSDIKQLIKNELNEVTSVSCTTDCWTSISQESYMTIICHTIDQHWKPKSYTLTTHEVSERHTAVNLAHHLKKSLIEWEIEKKISSIVTDNAANVINAVSQLELNDNMEKSGLTCAAHSLQLAVNKTLLDDEIQKPQLRFDLNPLEWWRIREEKYPAIATIAKKYLAIPFTSASSERCFSTAGNIVNPKRSCLLPENVDILVFLYQNRKLYSRN</sequence>
<keyword evidence="2" id="KW-0479">Metal-binding</keyword>
<dbReference type="InterPro" id="IPR052035">
    <property type="entry name" value="ZnF_BED_domain_contain"/>
</dbReference>
<evidence type="ECO:0000259" key="7">
    <source>
        <dbReference type="Pfam" id="PF05699"/>
    </source>
</evidence>
<protein>
    <recommendedName>
        <fullName evidence="7">HAT C-terminal dimerisation domain-containing protein</fullName>
    </recommendedName>
</protein>
<evidence type="ECO:0000256" key="2">
    <source>
        <dbReference type="ARBA" id="ARBA00022723"/>
    </source>
</evidence>
<accession>A0A6G0SW47</accession>
<gene>
    <name evidence="8" type="ORF">AGLY_017018</name>
</gene>
<evidence type="ECO:0000313" key="9">
    <source>
        <dbReference type="Proteomes" id="UP000475862"/>
    </source>
</evidence>
<dbReference type="OrthoDB" id="6617169at2759"/>
<keyword evidence="4" id="KW-0862">Zinc</keyword>
<evidence type="ECO:0000256" key="6">
    <source>
        <dbReference type="SAM" id="MobiDB-lite"/>
    </source>
</evidence>
<feature type="compositionally biased region" description="Low complexity" evidence="6">
    <location>
        <begin position="87"/>
        <end position="96"/>
    </location>
</feature>